<dbReference type="OrthoDB" id="7060517at2"/>
<dbReference type="KEGG" id="muh:HYN43_029200"/>
<protein>
    <submittedName>
        <fullName evidence="1">Uncharacterized protein</fullName>
    </submittedName>
</protein>
<organism evidence="1 2">
    <name type="scientific">Mucilaginibacter celer</name>
    <dbReference type="NCBI Taxonomy" id="2305508"/>
    <lineage>
        <taxon>Bacteria</taxon>
        <taxon>Pseudomonadati</taxon>
        <taxon>Bacteroidota</taxon>
        <taxon>Sphingobacteriia</taxon>
        <taxon>Sphingobacteriales</taxon>
        <taxon>Sphingobacteriaceae</taxon>
        <taxon>Mucilaginibacter</taxon>
    </lineage>
</organism>
<dbReference type="EMBL" id="CP032869">
    <property type="protein sequence ID" value="AYL99100.1"/>
    <property type="molecule type" value="Genomic_DNA"/>
</dbReference>
<name>A0A494W028_9SPHI</name>
<keyword evidence="2" id="KW-1185">Reference proteome</keyword>
<dbReference type="RefSeq" id="WP_119407343.1">
    <property type="nucleotide sequence ID" value="NZ_CP032869.1"/>
</dbReference>
<dbReference type="Proteomes" id="UP000270046">
    <property type="component" value="Chromosome"/>
</dbReference>
<accession>A0A494W028</accession>
<evidence type="ECO:0000313" key="2">
    <source>
        <dbReference type="Proteomes" id="UP000270046"/>
    </source>
</evidence>
<reference evidence="1 2" key="1">
    <citation type="submission" date="2018-10" db="EMBL/GenBank/DDBJ databases">
        <title>Genome sequencing of Mucilaginibacter sp. HYN0043.</title>
        <authorList>
            <person name="Kim M."/>
            <person name="Yi H."/>
        </authorList>
    </citation>
    <scope>NUCLEOTIDE SEQUENCE [LARGE SCALE GENOMIC DNA]</scope>
    <source>
        <strain evidence="1 2">HYN0043</strain>
    </source>
</reference>
<dbReference type="Pfam" id="PF22668">
    <property type="entry name" value="DUF7009"/>
    <property type="match status" value="1"/>
</dbReference>
<dbReference type="InterPro" id="IPR053825">
    <property type="entry name" value="DUF7009"/>
</dbReference>
<sequence>MKIRIKGNSLRYRLTKSDIAQLGNDGFLEDRTEFTGKTLNYAIMITDDDNLTSDFTGDKIRLNLPRKMIEELINTEKVGFMDQTGPVSLLVEKDFTCLDNTEEDQGDNFPNPLLTC</sequence>
<gene>
    <name evidence="1" type="ORF">HYN43_029200</name>
</gene>
<evidence type="ECO:0000313" key="1">
    <source>
        <dbReference type="EMBL" id="AYL99100.1"/>
    </source>
</evidence>
<proteinExistence type="predicted"/>
<dbReference type="AlphaFoldDB" id="A0A494W028"/>